<dbReference type="GO" id="GO:0030479">
    <property type="term" value="C:actin cortical patch"/>
    <property type="evidence" value="ECO:0007669"/>
    <property type="project" value="TreeGrafter"/>
</dbReference>
<dbReference type="SMART" id="SM00288">
    <property type="entry name" value="VHS"/>
    <property type="match status" value="1"/>
</dbReference>
<dbReference type="EMBL" id="KZ679011">
    <property type="protein sequence ID" value="PSS18490.1"/>
    <property type="molecule type" value="Genomic_DNA"/>
</dbReference>
<dbReference type="OrthoDB" id="10068368at2759"/>
<feature type="compositionally biased region" description="Basic and acidic residues" evidence="2">
    <location>
        <begin position="150"/>
        <end position="159"/>
    </location>
</feature>
<dbReference type="CDD" id="cd16980">
    <property type="entry name" value="VHS_Lsb5"/>
    <property type="match status" value="1"/>
</dbReference>
<accession>A0A2T3B1Q9</accession>
<evidence type="ECO:0000313" key="5">
    <source>
        <dbReference type="Proteomes" id="UP000241818"/>
    </source>
</evidence>
<feature type="region of interest" description="Disordered" evidence="2">
    <location>
        <begin position="147"/>
        <end position="226"/>
    </location>
</feature>
<evidence type="ECO:0000256" key="2">
    <source>
        <dbReference type="SAM" id="MobiDB-lite"/>
    </source>
</evidence>
<dbReference type="InterPro" id="IPR045007">
    <property type="entry name" value="LSB5"/>
</dbReference>
<dbReference type="RefSeq" id="XP_024720842.1">
    <property type="nucleotide sequence ID" value="XM_024866659.1"/>
</dbReference>
<feature type="compositionally biased region" description="Basic residues" evidence="2">
    <location>
        <begin position="210"/>
        <end position="224"/>
    </location>
</feature>
<dbReference type="PROSITE" id="PS50179">
    <property type="entry name" value="VHS"/>
    <property type="match status" value="1"/>
</dbReference>
<protein>
    <recommendedName>
        <fullName evidence="3">VHS domain-containing protein</fullName>
    </recommendedName>
</protein>
<dbReference type="GO" id="GO:0007034">
    <property type="term" value="P:vacuolar transport"/>
    <property type="evidence" value="ECO:0007669"/>
    <property type="project" value="UniProtKB-ARBA"/>
</dbReference>
<dbReference type="SUPFAM" id="SSF48464">
    <property type="entry name" value="ENTH/VHS domain"/>
    <property type="match status" value="1"/>
</dbReference>
<dbReference type="FunCoup" id="A0A2T3B1Q9">
    <property type="interactions" value="20"/>
</dbReference>
<dbReference type="Pfam" id="PF00790">
    <property type="entry name" value="VHS"/>
    <property type="match status" value="1"/>
</dbReference>
<dbReference type="Gene3D" id="1.20.58.160">
    <property type="match status" value="1"/>
</dbReference>
<dbReference type="GO" id="GO:0006897">
    <property type="term" value="P:endocytosis"/>
    <property type="evidence" value="ECO:0007669"/>
    <property type="project" value="InterPro"/>
</dbReference>
<feature type="compositionally biased region" description="Low complexity" evidence="2">
    <location>
        <begin position="191"/>
        <end position="209"/>
    </location>
</feature>
<dbReference type="GeneID" id="36574740"/>
<feature type="compositionally biased region" description="Basic and acidic residues" evidence="2">
    <location>
        <begin position="343"/>
        <end position="355"/>
    </location>
</feature>
<feature type="domain" description="VHS" evidence="3">
    <location>
        <begin position="19"/>
        <end position="148"/>
    </location>
</feature>
<dbReference type="GO" id="GO:0043130">
    <property type="term" value="F:ubiquitin binding"/>
    <property type="evidence" value="ECO:0007669"/>
    <property type="project" value="InterPro"/>
</dbReference>
<dbReference type="InParanoid" id="A0A2T3B1Q9"/>
<dbReference type="InterPro" id="IPR008942">
    <property type="entry name" value="ENTH_VHS"/>
</dbReference>
<feature type="compositionally biased region" description="Pro residues" evidence="2">
    <location>
        <begin position="374"/>
        <end position="384"/>
    </location>
</feature>
<evidence type="ECO:0000259" key="3">
    <source>
        <dbReference type="PROSITE" id="PS50179"/>
    </source>
</evidence>
<evidence type="ECO:0000256" key="1">
    <source>
        <dbReference type="ARBA" id="ARBA00011446"/>
    </source>
</evidence>
<feature type="compositionally biased region" description="Polar residues" evidence="2">
    <location>
        <begin position="177"/>
        <end position="190"/>
    </location>
</feature>
<organism evidence="4 5">
    <name type="scientific">Amorphotheca resinae ATCC 22711</name>
    <dbReference type="NCBI Taxonomy" id="857342"/>
    <lineage>
        <taxon>Eukaryota</taxon>
        <taxon>Fungi</taxon>
        <taxon>Dikarya</taxon>
        <taxon>Ascomycota</taxon>
        <taxon>Pezizomycotina</taxon>
        <taxon>Leotiomycetes</taxon>
        <taxon>Helotiales</taxon>
        <taxon>Amorphothecaceae</taxon>
        <taxon>Amorphotheca</taxon>
    </lineage>
</organism>
<dbReference type="AlphaFoldDB" id="A0A2T3B1Q9"/>
<dbReference type="PANTHER" id="PTHR47789:SF1">
    <property type="entry name" value="LAS SEVENTEEN-BINDING PROTEIN 5"/>
    <property type="match status" value="1"/>
</dbReference>
<comment type="subunit">
    <text evidence="1">Component of the ESCRT-0 complex composed of HSE1 and VPS27.</text>
</comment>
<dbReference type="InterPro" id="IPR044103">
    <property type="entry name" value="GAT_LSB5"/>
</dbReference>
<dbReference type="CDD" id="cd14232">
    <property type="entry name" value="GAT_LSB5"/>
    <property type="match status" value="1"/>
</dbReference>
<dbReference type="SUPFAM" id="SSF89009">
    <property type="entry name" value="GAT-like domain"/>
    <property type="match status" value="1"/>
</dbReference>
<dbReference type="GO" id="GO:0035091">
    <property type="term" value="F:phosphatidylinositol binding"/>
    <property type="evidence" value="ECO:0007669"/>
    <property type="project" value="InterPro"/>
</dbReference>
<reference evidence="4 5" key="1">
    <citation type="journal article" date="2018" name="New Phytol.">
        <title>Comparative genomics and transcriptomics depict ericoid mycorrhizal fungi as versatile saprotrophs and plant mutualists.</title>
        <authorList>
            <person name="Martino E."/>
            <person name="Morin E."/>
            <person name="Grelet G.A."/>
            <person name="Kuo A."/>
            <person name="Kohler A."/>
            <person name="Daghino S."/>
            <person name="Barry K.W."/>
            <person name="Cichocki N."/>
            <person name="Clum A."/>
            <person name="Dockter R.B."/>
            <person name="Hainaut M."/>
            <person name="Kuo R.C."/>
            <person name="LaButti K."/>
            <person name="Lindahl B.D."/>
            <person name="Lindquist E.A."/>
            <person name="Lipzen A."/>
            <person name="Khouja H.R."/>
            <person name="Magnuson J."/>
            <person name="Murat C."/>
            <person name="Ohm R.A."/>
            <person name="Singer S.W."/>
            <person name="Spatafora J.W."/>
            <person name="Wang M."/>
            <person name="Veneault-Fourrey C."/>
            <person name="Henrissat B."/>
            <person name="Grigoriev I.V."/>
            <person name="Martin F.M."/>
            <person name="Perotto S."/>
        </authorList>
    </citation>
    <scope>NUCLEOTIDE SEQUENCE [LARGE SCALE GENOMIC DNA]</scope>
    <source>
        <strain evidence="4 5">ATCC 22711</strain>
    </source>
</reference>
<dbReference type="Proteomes" id="UP000241818">
    <property type="component" value="Unassembled WGS sequence"/>
</dbReference>
<evidence type="ECO:0000313" key="4">
    <source>
        <dbReference type="EMBL" id="PSS18490.1"/>
    </source>
</evidence>
<dbReference type="Gene3D" id="1.25.40.90">
    <property type="match status" value="1"/>
</dbReference>
<dbReference type="InterPro" id="IPR002014">
    <property type="entry name" value="VHS_dom"/>
</dbReference>
<dbReference type="GO" id="GO:0051666">
    <property type="term" value="P:actin cortical patch localization"/>
    <property type="evidence" value="ECO:0007669"/>
    <property type="project" value="TreeGrafter"/>
</dbReference>
<name>A0A2T3B1Q9_AMORE</name>
<sequence length="419" mass="47351">MFLQQEKPYSAVTVAVERLTSEEFEEDDLSGIPDLVEAIKLQSTGPTEAARAIRKKLKYGNIHRQIRALTILDGLIHNAGPRFQRTFADEMLLERLRVCGTSNLSDPLVKEKCKELFRTWAVEYKNTRGLEQIAGLYKQLPRRKQVVTQDRSKVLRETEQNPFEAEEDNEEEPPSPTVTKQPFVTSTPVQSSGSSTPNSFFSPLSPTSSKKPKKEKAKKGKKPKAFNLEAEKETMKNCIAEASVASTNLLNALRHINREHEQISENQAAVKHFEICKLLRRKILRYIHHVDSEQWLGALLHANDELVTALMTFEQLDRSIDADSDSDDEMAHQAHLYRMSSDQSKESNKSKDKDTAQQLAGLHIGPTNPEPEQRPVPPPRPAPTLPSDDEEDDENDPFADRNEVSTPGVEKAEPRWTVV</sequence>
<dbReference type="STRING" id="857342.A0A2T3B1Q9"/>
<feature type="region of interest" description="Disordered" evidence="2">
    <location>
        <begin position="338"/>
        <end position="419"/>
    </location>
</feature>
<feature type="compositionally biased region" description="Basic and acidic residues" evidence="2">
    <location>
        <begin position="410"/>
        <end position="419"/>
    </location>
</feature>
<dbReference type="InterPro" id="IPR038425">
    <property type="entry name" value="GAT_sf"/>
</dbReference>
<dbReference type="PANTHER" id="PTHR47789">
    <property type="entry name" value="LAS SEVENTEEN-BINDING PROTEIN 5"/>
    <property type="match status" value="1"/>
</dbReference>
<gene>
    <name evidence="4" type="ORF">M430DRAFT_35009</name>
</gene>
<feature type="compositionally biased region" description="Acidic residues" evidence="2">
    <location>
        <begin position="164"/>
        <end position="173"/>
    </location>
</feature>
<keyword evidence="5" id="KW-1185">Reference proteome</keyword>
<dbReference type="GO" id="GO:0007015">
    <property type="term" value="P:actin filament organization"/>
    <property type="evidence" value="ECO:0007669"/>
    <property type="project" value="InterPro"/>
</dbReference>
<feature type="compositionally biased region" description="Acidic residues" evidence="2">
    <location>
        <begin position="387"/>
        <end position="397"/>
    </location>
</feature>
<proteinExistence type="predicted"/>